<keyword evidence="2" id="KW-1185">Reference proteome</keyword>
<reference evidence="1" key="1">
    <citation type="submission" date="2020-06" db="EMBL/GenBank/DDBJ databases">
        <authorList>
            <person name="Li T."/>
            <person name="Hu X."/>
            <person name="Zhang T."/>
            <person name="Song X."/>
            <person name="Zhang H."/>
            <person name="Dai N."/>
            <person name="Sheng W."/>
            <person name="Hou X."/>
            <person name="Wei L."/>
        </authorList>
    </citation>
    <scope>NUCLEOTIDE SEQUENCE</scope>
    <source>
        <strain evidence="1">3651</strain>
        <tissue evidence="1">Leaf</tissue>
    </source>
</reference>
<name>A0AAE2CCU4_9LAMI</name>
<dbReference type="AlphaFoldDB" id="A0AAE2CCU4"/>
<dbReference type="Proteomes" id="UP001293254">
    <property type="component" value="Unassembled WGS sequence"/>
</dbReference>
<reference evidence="1" key="2">
    <citation type="journal article" date="2024" name="Plant">
        <title>Genomic evolution and insights into agronomic trait innovations of Sesamum species.</title>
        <authorList>
            <person name="Miao H."/>
            <person name="Wang L."/>
            <person name="Qu L."/>
            <person name="Liu H."/>
            <person name="Sun Y."/>
            <person name="Le M."/>
            <person name="Wang Q."/>
            <person name="Wei S."/>
            <person name="Zheng Y."/>
            <person name="Lin W."/>
            <person name="Duan Y."/>
            <person name="Cao H."/>
            <person name="Xiong S."/>
            <person name="Wang X."/>
            <person name="Wei L."/>
            <person name="Li C."/>
            <person name="Ma Q."/>
            <person name="Ju M."/>
            <person name="Zhao R."/>
            <person name="Li G."/>
            <person name="Mu C."/>
            <person name="Tian Q."/>
            <person name="Mei H."/>
            <person name="Zhang T."/>
            <person name="Gao T."/>
            <person name="Zhang H."/>
        </authorList>
    </citation>
    <scope>NUCLEOTIDE SEQUENCE</scope>
    <source>
        <strain evidence="1">3651</strain>
    </source>
</reference>
<sequence length="279" mass="31815">MEEDLLIVAGLHPVENTYSDLESHYSRLLLRIHFPPRVRNQPRPLPRTFSEWTRSFSFGDPLEHTSKLFFSQPFPFSDVDVLWGPWAPYRDRSPDKVVHEGELASSPAFLALMATPQFNPEATVSNMLITVHRADVNYLAGRPVEGLGPTALVPYYYDPRHYSCHETRYREELRILKGQLEDKNRVLTMQSIEIDSLKNLTFKSYTKGREEGLAKGQSSAVAAFKASLEYIKEVFRQGTSFADGFTVCAEQCKNLGNHPPDFDYNFLDMRADGYGRIGV</sequence>
<comment type="caution">
    <text evidence="1">The sequence shown here is derived from an EMBL/GenBank/DDBJ whole genome shotgun (WGS) entry which is preliminary data.</text>
</comment>
<accession>A0AAE2CCU4</accession>
<gene>
    <name evidence="1" type="ORF">Salat_2564800</name>
</gene>
<evidence type="ECO:0000313" key="1">
    <source>
        <dbReference type="EMBL" id="KAK4417392.1"/>
    </source>
</evidence>
<evidence type="ECO:0000313" key="2">
    <source>
        <dbReference type="Proteomes" id="UP001293254"/>
    </source>
</evidence>
<proteinExistence type="predicted"/>
<protein>
    <submittedName>
        <fullName evidence="1">Uncharacterized protein</fullName>
    </submittedName>
</protein>
<dbReference type="EMBL" id="JACGWO010000010">
    <property type="protein sequence ID" value="KAK4417392.1"/>
    <property type="molecule type" value="Genomic_DNA"/>
</dbReference>
<organism evidence="1 2">
    <name type="scientific">Sesamum alatum</name>
    <dbReference type="NCBI Taxonomy" id="300844"/>
    <lineage>
        <taxon>Eukaryota</taxon>
        <taxon>Viridiplantae</taxon>
        <taxon>Streptophyta</taxon>
        <taxon>Embryophyta</taxon>
        <taxon>Tracheophyta</taxon>
        <taxon>Spermatophyta</taxon>
        <taxon>Magnoliopsida</taxon>
        <taxon>eudicotyledons</taxon>
        <taxon>Gunneridae</taxon>
        <taxon>Pentapetalae</taxon>
        <taxon>asterids</taxon>
        <taxon>lamiids</taxon>
        <taxon>Lamiales</taxon>
        <taxon>Pedaliaceae</taxon>
        <taxon>Sesamum</taxon>
    </lineage>
</organism>